<name>A0AAV4H632_9GAST</name>
<dbReference type="InterPro" id="IPR055140">
    <property type="entry name" value="Thiolase_C_2"/>
</dbReference>
<dbReference type="GO" id="GO:0005777">
    <property type="term" value="C:peroxisome"/>
    <property type="evidence" value="ECO:0007669"/>
    <property type="project" value="UniProtKB-SubCell"/>
</dbReference>
<dbReference type="EMBL" id="BMAT01008852">
    <property type="protein sequence ID" value="GFR93698.1"/>
    <property type="molecule type" value="Genomic_DNA"/>
</dbReference>
<dbReference type="AlphaFoldDB" id="A0AAV4H632"/>
<evidence type="ECO:0000256" key="3">
    <source>
        <dbReference type="ARBA" id="ARBA00022448"/>
    </source>
</evidence>
<dbReference type="Proteomes" id="UP000762676">
    <property type="component" value="Unassembled WGS sequence"/>
</dbReference>
<dbReference type="SUPFAM" id="SSF53901">
    <property type="entry name" value="Thiolase-like"/>
    <property type="match status" value="2"/>
</dbReference>
<dbReference type="GO" id="GO:0006869">
    <property type="term" value="P:lipid transport"/>
    <property type="evidence" value="ECO:0007669"/>
    <property type="project" value="UniProtKB-KW"/>
</dbReference>
<dbReference type="Pfam" id="PF00108">
    <property type="entry name" value="Thiolase_N"/>
    <property type="match status" value="1"/>
</dbReference>
<evidence type="ECO:0000313" key="12">
    <source>
        <dbReference type="Proteomes" id="UP000762676"/>
    </source>
</evidence>
<evidence type="ECO:0000259" key="10">
    <source>
        <dbReference type="Pfam" id="PF22691"/>
    </source>
</evidence>
<evidence type="ECO:0000313" key="11">
    <source>
        <dbReference type="EMBL" id="GFR93698.1"/>
    </source>
</evidence>
<feature type="non-terminal residue" evidence="11">
    <location>
        <position position="1"/>
    </location>
</feature>
<dbReference type="PIRSF" id="PIRSF000429">
    <property type="entry name" value="Ac-CoA_Ac_transf"/>
    <property type="match status" value="1"/>
</dbReference>
<dbReference type="Gene3D" id="3.40.47.10">
    <property type="match status" value="1"/>
</dbReference>
<accession>A0AAV4H632</accession>
<feature type="domain" description="Thiolase C-terminal" evidence="10">
    <location>
        <begin position="254"/>
        <end position="370"/>
    </location>
</feature>
<protein>
    <recommendedName>
        <fullName evidence="2">propanoyl-CoA C-acyltransferase</fullName>
        <ecNumber evidence="2">2.3.1.176</ecNumber>
    </recommendedName>
    <alternativeName>
        <fullName evidence="8">Propanoyl-CoA C-acyltransferase</fullName>
    </alternativeName>
</protein>
<reference evidence="11 12" key="1">
    <citation type="journal article" date="2021" name="Elife">
        <title>Chloroplast acquisition without the gene transfer in kleptoplastic sea slugs, Plakobranchus ocellatus.</title>
        <authorList>
            <person name="Maeda T."/>
            <person name="Takahashi S."/>
            <person name="Yoshida T."/>
            <person name="Shimamura S."/>
            <person name="Takaki Y."/>
            <person name="Nagai Y."/>
            <person name="Toyoda A."/>
            <person name="Suzuki Y."/>
            <person name="Arimoto A."/>
            <person name="Ishii H."/>
            <person name="Satoh N."/>
            <person name="Nishiyama T."/>
            <person name="Hasebe M."/>
            <person name="Maruyama T."/>
            <person name="Minagawa J."/>
            <person name="Obokata J."/>
            <person name="Shigenobu S."/>
        </authorList>
    </citation>
    <scope>NUCLEOTIDE SEQUENCE [LARGE SCALE GENOMIC DNA]</scope>
</reference>
<proteinExistence type="predicted"/>
<evidence type="ECO:0000256" key="2">
    <source>
        <dbReference type="ARBA" id="ARBA00012352"/>
    </source>
</evidence>
<keyword evidence="7" id="KW-0576">Peroxisome</keyword>
<evidence type="ECO:0000256" key="7">
    <source>
        <dbReference type="ARBA" id="ARBA00023140"/>
    </source>
</evidence>
<keyword evidence="5" id="KW-0445">Lipid transport</keyword>
<dbReference type="InterPro" id="IPR020616">
    <property type="entry name" value="Thiolase_N"/>
</dbReference>
<dbReference type="NCBIfam" id="NF006102">
    <property type="entry name" value="PRK08256.1"/>
    <property type="match status" value="1"/>
</dbReference>
<dbReference type="GO" id="GO:0008289">
    <property type="term" value="F:lipid binding"/>
    <property type="evidence" value="ECO:0007669"/>
    <property type="project" value="UniProtKB-KW"/>
</dbReference>
<evidence type="ECO:0000256" key="8">
    <source>
        <dbReference type="ARBA" id="ARBA00032316"/>
    </source>
</evidence>
<dbReference type="PANTHER" id="PTHR42870">
    <property type="entry name" value="ACETYL-COA C-ACETYLTRANSFERASE"/>
    <property type="match status" value="1"/>
</dbReference>
<evidence type="ECO:0000259" key="9">
    <source>
        <dbReference type="Pfam" id="PF00108"/>
    </source>
</evidence>
<comment type="subcellular location">
    <subcellularLocation>
        <location evidence="1">Peroxisome</location>
    </subcellularLocation>
</comment>
<dbReference type="InterPro" id="IPR016039">
    <property type="entry name" value="Thiolase-like"/>
</dbReference>
<dbReference type="EC" id="2.3.1.176" evidence="2"/>
<dbReference type="Pfam" id="PF22691">
    <property type="entry name" value="Thiolase_C_1"/>
    <property type="match status" value="1"/>
</dbReference>
<keyword evidence="12" id="KW-1185">Reference proteome</keyword>
<keyword evidence="4" id="KW-0808">Transferase</keyword>
<keyword evidence="6" id="KW-0446">Lipid-binding</keyword>
<evidence type="ECO:0000256" key="6">
    <source>
        <dbReference type="ARBA" id="ARBA00023121"/>
    </source>
</evidence>
<dbReference type="GO" id="GO:0016747">
    <property type="term" value="F:acyltransferase activity, transferring groups other than amino-acyl groups"/>
    <property type="evidence" value="ECO:0007669"/>
    <property type="project" value="InterPro"/>
</dbReference>
<sequence length="399" mass="43496">FEKPGRRKDFDYPQMAYEASTKALTDAGIQYAQIEQACCGYVYGDTCSGQRALYQLGFTGIPIYNVNNACSTGATALYMAKNLIVSGQADCVMALGFEKMERGSLSNKFKDRTDPMDRHKATSTKLRGANDAPYAAQLFGNAARDHMEKYGTTQEHFAKVAMKNRRHSVNNPYSQFQTEYTLEEILNSPMIYYPLTKLQCCPTSDGSACAILASEDFVKKNRLEAQAVEIIAMELGTDVPSVFSGENCMKVVGYDMTKRVARQTFKKAGMTPDDVQVVELHDCFSANELITYEALGLCPEGGAAYFIDRGDNTYGGKYVVNPSGGLTSKGHPLGATGLAQCCELSWQLRGQALKRQVPGVKACLQHNLGVGGAVVVGLYRLGFPQTVASKDKVEAPAKL</sequence>
<evidence type="ECO:0000256" key="1">
    <source>
        <dbReference type="ARBA" id="ARBA00004275"/>
    </source>
</evidence>
<organism evidence="11 12">
    <name type="scientific">Elysia marginata</name>
    <dbReference type="NCBI Taxonomy" id="1093978"/>
    <lineage>
        <taxon>Eukaryota</taxon>
        <taxon>Metazoa</taxon>
        <taxon>Spiralia</taxon>
        <taxon>Lophotrochozoa</taxon>
        <taxon>Mollusca</taxon>
        <taxon>Gastropoda</taxon>
        <taxon>Heterobranchia</taxon>
        <taxon>Euthyneura</taxon>
        <taxon>Panpulmonata</taxon>
        <taxon>Sacoglossa</taxon>
        <taxon>Placobranchoidea</taxon>
        <taxon>Plakobranchidae</taxon>
        <taxon>Elysia</taxon>
    </lineage>
</organism>
<dbReference type="PANTHER" id="PTHR42870:SF1">
    <property type="entry name" value="NON-SPECIFIC LIPID-TRANSFER PROTEIN-LIKE 2"/>
    <property type="match status" value="1"/>
</dbReference>
<dbReference type="CDD" id="cd00829">
    <property type="entry name" value="SCP-x_thiolase"/>
    <property type="match status" value="1"/>
</dbReference>
<dbReference type="FunFam" id="3.40.47.10:FF:000016">
    <property type="entry name" value="Non-specific lipid-transfer protein"/>
    <property type="match status" value="1"/>
</dbReference>
<comment type="caution">
    <text evidence="11">The sequence shown here is derived from an EMBL/GenBank/DDBJ whole genome shotgun (WGS) entry which is preliminary data.</text>
</comment>
<feature type="domain" description="Thiolase N-terminal" evidence="9">
    <location>
        <begin position="5"/>
        <end position="216"/>
    </location>
</feature>
<keyword evidence="3" id="KW-0813">Transport</keyword>
<evidence type="ECO:0000256" key="4">
    <source>
        <dbReference type="ARBA" id="ARBA00022679"/>
    </source>
</evidence>
<evidence type="ECO:0000256" key="5">
    <source>
        <dbReference type="ARBA" id="ARBA00023055"/>
    </source>
</evidence>
<dbReference type="InterPro" id="IPR002155">
    <property type="entry name" value="Thiolase"/>
</dbReference>
<gene>
    <name evidence="11" type="ORF">ElyMa_004384600</name>
</gene>